<proteinExistence type="predicted"/>
<dbReference type="Gene3D" id="3.10.50.30">
    <property type="entry name" value="Transcription elongation factor, GreA/GreB, C-terminal domain"/>
    <property type="match status" value="1"/>
</dbReference>
<dbReference type="Pfam" id="PF01272">
    <property type="entry name" value="GreA_GreB"/>
    <property type="match status" value="1"/>
</dbReference>
<gene>
    <name evidence="2" type="ORF">A3F15_00475</name>
</gene>
<dbReference type="STRING" id="1802457.A3F15_00475"/>
<sequence>MEKVDNYTQNQSPVVDIGVKIEIEVNGEPQIWEIVGPGKSDILNGKISCTAPLIQCLLGRKRGEVVDSRIVGRSIKVTIRDILFSSGNMD</sequence>
<dbReference type="Proteomes" id="UP000177078">
    <property type="component" value="Unassembled WGS sequence"/>
</dbReference>
<organism evidence="2 3">
    <name type="scientific">Candidatus Wildermuthbacteria bacterium RIFCSPHIGHO2_12_FULL_40_12</name>
    <dbReference type="NCBI Taxonomy" id="1802457"/>
    <lineage>
        <taxon>Bacteria</taxon>
        <taxon>Candidatus Wildermuthiibacteriota</taxon>
    </lineage>
</organism>
<dbReference type="SUPFAM" id="SSF54534">
    <property type="entry name" value="FKBP-like"/>
    <property type="match status" value="1"/>
</dbReference>
<feature type="domain" description="Transcription elongation factor GreA/GreB C-terminal" evidence="1">
    <location>
        <begin position="12"/>
        <end position="82"/>
    </location>
</feature>
<dbReference type="InterPro" id="IPR036953">
    <property type="entry name" value="GreA/GreB_C_sf"/>
</dbReference>
<protein>
    <recommendedName>
        <fullName evidence="1">Transcription elongation factor GreA/GreB C-terminal domain-containing protein</fullName>
    </recommendedName>
</protein>
<accession>A0A1G2RDJ5</accession>
<comment type="caution">
    <text evidence="2">The sequence shown here is derived from an EMBL/GenBank/DDBJ whole genome shotgun (WGS) entry which is preliminary data.</text>
</comment>
<dbReference type="InterPro" id="IPR001437">
    <property type="entry name" value="Tscrpt_elong_fac_GreA/B_C"/>
</dbReference>
<dbReference type="GO" id="GO:0032784">
    <property type="term" value="P:regulation of DNA-templated transcription elongation"/>
    <property type="evidence" value="ECO:0007669"/>
    <property type="project" value="InterPro"/>
</dbReference>
<reference evidence="2 3" key="1">
    <citation type="journal article" date="2016" name="Nat. Commun.">
        <title>Thousands of microbial genomes shed light on interconnected biogeochemical processes in an aquifer system.</title>
        <authorList>
            <person name="Anantharaman K."/>
            <person name="Brown C.T."/>
            <person name="Hug L.A."/>
            <person name="Sharon I."/>
            <person name="Castelle C.J."/>
            <person name="Probst A.J."/>
            <person name="Thomas B.C."/>
            <person name="Singh A."/>
            <person name="Wilkins M.J."/>
            <person name="Karaoz U."/>
            <person name="Brodie E.L."/>
            <person name="Williams K.H."/>
            <person name="Hubbard S.S."/>
            <person name="Banfield J.F."/>
        </authorList>
    </citation>
    <scope>NUCLEOTIDE SEQUENCE [LARGE SCALE GENOMIC DNA]</scope>
</reference>
<dbReference type="EMBL" id="MHUC01000029">
    <property type="protein sequence ID" value="OHA70449.1"/>
    <property type="molecule type" value="Genomic_DNA"/>
</dbReference>
<dbReference type="AlphaFoldDB" id="A0A1G2RDJ5"/>
<evidence type="ECO:0000313" key="3">
    <source>
        <dbReference type="Proteomes" id="UP000177078"/>
    </source>
</evidence>
<dbReference type="GO" id="GO:0003677">
    <property type="term" value="F:DNA binding"/>
    <property type="evidence" value="ECO:0007669"/>
    <property type="project" value="InterPro"/>
</dbReference>
<name>A0A1G2RDJ5_9BACT</name>
<evidence type="ECO:0000313" key="2">
    <source>
        <dbReference type="EMBL" id="OHA70449.1"/>
    </source>
</evidence>
<evidence type="ECO:0000259" key="1">
    <source>
        <dbReference type="Pfam" id="PF01272"/>
    </source>
</evidence>